<protein>
    <recommendedName>
        <fullName evidence="2">ATP-grasp domain-containing protein</fullName>
    </recommendedName>
</protein>
<comment type="caution">
    <text evidence="3">The sequence shown here is derived from an EMBL/GenBank/DDBJ whole genome shotgun (WGS) entry which is preliminary data.</text>
</comment>
<dbReference type="InterPro" id="IPR041261">
    <property type="entry name" value="R2K_2"/>
</dbReference>
<feature type="region of interest" description="Disordered" evidence="1">
    <location>
        <begin position="260"/>
        <end position="292"/>
    </location>
</feature>
<keyword evidence="4" id="KW-1185">Reference proteome</keyword>
<gene>
    <name evidence="3" type="ORF">AS594_11810</name>
</gene>
<evidence type="ECO:0000313" key="3">
    <source>
        <dbReference type="EMBL" id="OEJ25072.1"/>
    </source>
</evidence>
<organism evidence="3 4">
    <name type="scientific">Streptomyces agglomeratus</name>
    <dbReference type="NCBI Taxonomy" id="285458"/>
    <lineage>
        <taxon>Bacteria</taxon>
        <taxon>Bacillati</taxon>
        <taxon>Actinomycetota</taxon>
        <taxon>Actinomycetes</taxon>
        <taxon>Kitasatosporales</taxon>
        <taxon>Streptomycetaceae</taxon>
        <taxon>Streptomyces</taxon>
    </lineage>
</organism>
<accession>A0A1E5P6C0</accession>
<reference evidence="3 4" key="1">
    <citation type="submission" date="2016-08" db="EMBL/GenBank/DDBJ databases">
        <title>Complete genome sequence of Streptomyces agglomeratus strain 6-3-2, a novel anti-MRSA actinomycete isolated from Wuli of Tebit, China.</title>
        <authorList>
            <person name="Chen X."/>
        </authorList>
    </citation>
    <scope>NUCLEOTIDE SEQUENCE [LARGE SCALE GENOMIC DNA]</scope>
    <source>
        <strain evidence="3 4">6-3-2</strain>
    </source>
</reference>
<dbReference type="OrthoDB" id="654524at2"/>
<dbReference type="Proteomes" id="UP000095759">
    <property type="component" value="Unassembled WGS sequence"/>
</dbReference>
<sequence>MAPVTGTQRDFLAVAPRYSPTRELLSAAAGRRGMDVVTLAVPGGTPFAGEREGGHYYGGPLFAARVADDLSVAPLEPADEWLSALPGEFTRRHVTTGTLETARRLRRPMFVKPPRDKSFPAGVYADGHCLPGGLAPDTSVLISDVVTWKVEFRLFVLDGEVRTGSQYATFGQLDAAPLDGHRHRGTVMDFAERLLTACGRTLPSAVVVDVGLLRTPAGGPAGEWAVVEANMAWFSNCYAADPDRALDVVLRGAGPRARLTERDRPFWRPGTAPAGAGPGKRRPHPLRQGPPG</sequence>
<proteinExistence type="predicted"/>
<evidence type="ECO:0000259" key="2">
    <source>
        <dbReference type="Pfam" id="PF18299"/>
    </source>
</evidence>
<evidence type="ECO:0000313" key="4">
    <source>
        <dbReference type="Proteomes" id="UP000095759"/>
    </source>
</evidence>
<evidence type="ECO:0000256" key="1">
    <source>
        <dbReference type="SAM" id="MobiDB-lite"/>
    </source>
</evidence>
<dbReference type="EMBL" id="MEHJ01000001">
    <property type="protein sequence ID" value="OEJ25072.1"/>
    <property type="molecule type" value="Genomic_DNA"/>
</dbReference>
<name>A0A1E5P6C0_9ACTN</name>
<dbReference type="AlphaFoldDB" id="A0A1E5P6C0"/>
<dbReference type="Pfam" id="PF18299">
    <property type="entry name" value="R2K_2"/>
    <property type="match status" value="1"/>
</dbReference>
<feature type="domain" description="ATP-grasp" evidence="2">
    <location>
        <begin position="89"/>
        <end position="248"/>
    </location>
</feature>
<dbReference type="STRING" id="285458.BGM19_25000"/>
<dbReference type="RefSeq" id="WP_069926994.1">
    <property type="nucleotide sequence ID" value="NZ_MEHI01000001.1"/>
</dbReference>